<keyword evidence="6" id="KW-0007">Acetylation</keyword>
<dbReference type="GO" id="GO:0016491">
    <property type="term" value="F:oxidoreductase activity"/>
    <property type="evidence" value="ECO:0007669"/>
    <property type="project" value="InterPro"/>
</dbReference>
<sequence length="322" mass="34531">MKAVYYFENGGPEVMQYGDLPDPEVGPKTVLIAVEWVSIEGGDLLNRLVTPPPETPFVPGYQAAGTVLAVGSEVTRFKEGDKVIGFDWHGSHAELFAVPEHYTYPVPEGLDMRQAATIPVPFGTAHDSLFQFGQMQPGEFVLVQGAAGGVGLAAVQLASQAGAVVIGTASSRKRLERIVPFGLHHGIDYRTEDIAARCKEITGGKGIDLILDLAGGQGKNALIGAIRPHGRYAVIGAATGSLPSFGFFELIRKAMHVYGISFGREMHTERAHALLADIARRMVEGNLQMPIDAEFDLSDAVAAHRHVAEGHPFGRVLMKVGR</sequence>
<organism evidence="8 9">
    <name type="scientific">Novosphingobium mathurense</name>
    <dbReference type="NCBI Taxonomy" id="428990"/>
    <lineage>
        <taxon>Bacteria</taxon>
        <taxon>Pseudomonadati</taxon>
        <taxon>Pseudomonadota</taxon>
        <taxon>Alphaproteobacteria</taxon>
        <taxon>Sphingomonadales</taxon>
        <taxon>Sphingomonadaceae</taxon>
        <taxon>Novosphingobium</taxon>
    </lineage>
</organism>
<evidence type="ECO:0000256" key="2">
    <source>
        <dbReference type="ARBA" id="ARBA00011881"/>
    </source>
</evidence>
<keyword evidence="5" id="KW-0694">RNA-binding</keyword>
<dbReference type="EMBL" id="FVZE01000013">
    <property type="protein sequence ID" value="SLK10929.1"/>
    <property type="molecule type" value="Genomic_DNA"/>
</dbReference>
<dbReference type="PROSITE" id="PS01162">
    <property type="entry name" value="QOR_ZETA_CRYSTAL"/>
    <property type="match status" value="1"/>
</dbReference>
<dbReference type="Proteomes" id="UP000190989">
    <property type="component" value="Unassembled WGS sequence"/>
</dbReference>
<evidence type="ECO:0000259" key="7">
    <source>
        <dbReference type="SMART" id="SM00829"/>
    </source>
</evidence>
<keyword evidence="4" id="KW-0521">NADP</keyword>
<dbReference type="Gene3D" id="3.90.180.10">
    <property type="entry name" value="Medium-chain alcohol dehydrogenases, catalytic domain"/>
    <property type="match status" value="1"/>
</dbReference>
<keyword evidence="9" id="KW-1185">Reference proteome</keyword>
<evidence type="ECO:0000313" key="9">
    <source>
        <dbReference type="Proteomes" id="UP000190989"/>
    </source>
</evidence>
<dbReference type="PANTHER" id="PTHR44154:SF1">
    <property type="entry name" value="QUINONE OXIDOREDUCTASE"/>
    <property type="match status" value="1"/>
</dbReference>
<dbReference type="STRING" id="428990.SAMN06295987_11317"/>
<reference evidence="9" key="1">
    <citation type="submission" date="2017-02" db="EMBL/GenBank/DDBJ databases">
        <authorList>
            <person name="Varghese N."/>
            <person name="Submissions S."/>
        </authorList>
    </citation>
    <scope>NUCLEOTIDE SEQUENCE [LARGE SCALE GENOMIC DNA]</scope>
    <source>
        <strain evidence="9">SM117</strain>
    </source>
</reference>
<evidence type="ECO:0000256" key="4">
    <source>
        <dbReference type="ARBA" id="ARBA00022857"/>
    </source>
</evidence>
<evidence type="ECO:0000256" key="5">
    <source>
        <dbReference type="ARBA" id="ARBA00022884"/>
    </source>
</evidence>
<dbReference type="SUPFAM" id="SSF50129">
    <property type="entry name" value="GroES-like"/>
    <property type="match status" value="1"/>
</dbReference>
<proteinExistence type="predicted"/>
<dbReference type="InterPro" id="IPR011032">
    <property type="entry name" value="GroES-like_sf"/>
</dbReference>
<evidence type="ECO:0000256" key="6">
    <source>
        <dbReference type="ARBA" id="ARBA00022990"/>
    </source>
</evidence>
<dbReference type="AlphaFoldDB" id="A0A1U6ISD6"/>
<dbReference type="InterPro" id="IPR013154">
    <property type="entry name" value="ADH-like_N"/>
</dbReference>
<protein>
    <submittedName>
        <fullName evidence="8">NADPH:quinone reductase</fullName>
    </submittedName>
</protein>
<evidence type="ECO:0000313" key="8">
    <source>
        <dbReference type="EMBL" id="SLK10929.1"/>
    </source>
</evidence>
<dbReference type="Pfam" id="PF08240">
    <property type="entry name" value="ADH_N"/>
    <property type="match status" value="1"/>
</dbReference>
<dbReference type="SMART" id="SM00829">
    <property type="entry name" value="PKS_ER"/>
    <property type="match status" value="1"/>
</dbReference>
<evidence type="ECO:0000256" key="3">
    <source>
        <dbReference type="ARBA" id="ARBA00022490"/>
    </source>
</evidence>
<evidence type="ECO:0000256" key="1">
    <source>
        <dbReference type="ARBA" id="ARBA00004496"/>
    </source>
</evidence>
<keyword evidence="3" id="KW-0963">Cytoplasm</keyword>
<gene>
    <name evidence="8" type="ORF">SAMN06295987_11317</name>
</gene>
<name>A0A1U6ISD6_9SPHN</name>
<dbReference type="SUPFAM" id="SSF51735">
    <property type="entry name" value="NAD(P)-binding Rossmann-fold domains"/>
    <property type="match status" value="1"/>
</dbReference>
<accession>A0A1U6ISD6</accession>
<dbReference type="InterPro" id="IPR013149">
    <property type="entry name" value="ADH-like_C"/>
</dbReference>
<dbReference type="PANTHER" id="PTHR44154">
    <property type="entry name" value="QUINONE OXIDOREDUCTASE"/>
    <property type="match status" value="1"/>
</dbReference>
<dbReference type="RefSeq" id="WP_079731860.1">
    <property type="nucleotide sequence ID" value="NZ_FVZE01000013.1"/>
</dbReference>
<dbReference type="InterPro" id="IPR051603">
    <property type="entry name" value="Zinc-ADH_QOR/CCCR"/>
</dbReference>
<dbReference type="GO" id="GO:0008270">
    <property type="term" value="F:zinc ion binding"/>
    <property type="evidence" value="ECO:0007669"/>
    <property type="project" value="InterPro"/>
</dbReference>
<dbReference type="GO" id="GO:0003723">
    <property type="term" value="F:RNA binding"/>
    <property type="evidence" value="ECO:0007669"/>
    <property type="project" value="UniProtKB-KW"/>
</dbReference>
<comment type="subcellular location">
    <subcellularLocation>
        <location evidence="1">Cytoplasm</location>
    </subcellularLocation>
</comment>
<feature type="domain" description="Enoyl reductase (ER)" evidence="7">
    <location>
        <begin position="10"/>
        <end position="318"/>
    </location>
</feature>
<comment type="subunit">
    <text evidence="2">Homotetramer.</text>
</comment>
<dbReference type="Gene3D" id="3.40.50.720">
    <property type="entry name" value="NAD(P)-binding Rossmann-like Domain"/>
    <property type="match status" value="1"/>
</dbReference>
<dbReference type="GO" id="GO:0005737">
    <property type="term" value="C:cytoplasm"/>
    <property type="evidence" value="ECO:0007669"/>
    <property type="project" value="UniProtKB-SubCell"/>
</dbReference>
<dbReference type="Pfam" id="PF00107">
    <property type="entry name" value="ADH_zinc_N"/>
    <property type="match status" value="1"/>
</dbReference>
<dbReference type="InterPro" id="IPR002364">
    <property type="entry name" value="Quin_OxRdtase/zeta-crystal_CS"/>
</dbReference>
<dbReference type="InterPro" id="IPR020843">
    <property type="entry name" value="ER"/>
</dbReference>
<dbReference type="InterPro" id="IPR036291">
    <property type="entry name" value="NAD(P)-bd_dom_sf"/>
</dbReference>